<organism evidence="8 9">
    <name type="scientific">Salicibibacter cibi</name>
    <dbReference type="NCBI Taxonomy" id="2743001"/>
    <lineage>
        <taxon>Bacteria</taxon>
        <taxon>Bacillati</taxon>
        <taxon>Bacillota</taxon>
        <taxon>Bacilli</taxon>
        <taxon>Bacillales</taxon>
        <taxon>Bacillaceae</taxon>
        <taxon>Salicibibacter</taxon>
    </lineage>
</organism>
<dbReference type="GO" id="GO:0003988">
    <property type="term" value="F:acetyl-CoA C-acyltransferase activity"/>
    <property type="evidence" value="ECO:0007669"/>
    <property type="project" value="UniProtKB-ARBA"/>
</dbReference>
<dbReference type="InterPro" id="IPR020617">
    <property type="entry name" value="Thiolase_C"/>
</dbReference>
<dbReference type="CDD" id="cd00751">
    <property type="entry name" value="thiolase"/>
    <property type="match status" value="1"/>
</dbReference>
<dbReference type="PROSITE" id="PS00737">
    <property type="entry name" value="THIOLASE_2"/>
    <property type="match status" value="1"/>
</dbReference>
<dbReference type="Gene3D" id="3.40.47.10">
    <property type="match status" value="2"/>
</dbReference>
<feature type="active site" description="Acyl-thioester intermediate" evidence="4">
    <location>
        <position position="89"/>
    </location>
</feature>
<keyword evidence="3 5" id="KW-0012">Acyltransferase</keyword>
<dbReference type="Proteomes" id="UP000595349">
    <property type="component" value="Chromosome"/>
</dbReference>
<feature type="active site" description="Proton acceptor" evidence="4">
    <location>
        <position position="365"/>
    </location>
</feature>
<keyword evidence="9" id="KW-1185">Reference proteome</keyword>
<dbReference type="NCBIfam" id="TIGR01930">
    <property type="entry name" value="AcCoA-C-Actrans"/>
    <property type="match status" value="1"/>
</dbReference>
<name>A0A7T6ZB73_9BACI</name>
<reference evidence="8 9" key="1">
    <citation type="submission" date="2020-06" db="EMBL/GenBank/DDBJ databases">
        <title>Genomic analysis of Salicibibacter sp. NKC21-4.</title>
        <authorList>
            <person name="Oh Y.J."/>
        </authorList>
    </citation>
    <scope>NUCLEOTIDE SEQUENCE [LARGE SCALE GENOMIC DNA]</scope>
    <source>
        <strain evidence="8 9">NKC21-4</strain>
    </source>
</reference>
<dbReference type="InterPro" id="IPR020613">
    <property type="entry name" value="Thiolase_CS"/>
</dbReference>
<evidence type="ECO:0000256" key="2">
    <source>
        <dbReference type="ARBA" id="ARBA00022679"/>
    </source>
</evidence>
<gene>
    <name evidence="8" type="ORF">HUG20_10555</name>
</gene>
<dbReference type="FunFam" id="3.40.47.10:FF:000010">
    <property type="entry name" value="Acetyl-CoA acetyltransferase (Thiolase)"/>
    <property type="match status" value="1"/>
</dbReference>
<protein>
    <submittedName>
        <fullName evidence="8">Thiolase family protein</fullName>
    </submittedName>
</protein>
<comment type="similarity">
    <text evidence="1 5">Belongs to the thiolase-like superfamily. Thiolase family.</text>
</comment>
<dbReference type="InterPro" id="IPR002155">
    <property type="entry name" value="Thiolase"/>
</dbReference>
<evidence type="ECO:0000313" key="8">
    <source>
        <dbReference type="EMBL" id="QQK80289.1"/>
    </source>
</evidence>
<dbReference type="InterPro" id="IPR020616">
    <property type="entry name" value="Thiolase_N"/>
</dbReference>
<dbReference type="EMBL" id="CP054706">
    <property type="protein sequence ID" value="QQK80289.1"/>
    <property type="molecule type" value="Genomic_DNA"/>
</dbReference>
<dbReference type="KEGG" id="scib:HUG20_10555"/>
<evidence type="ECO:0000256" key="1">
    <source>
        <dbReference type="ARBA" id="ARBA00010982"/>
    </source>
</evidence>
<dbReference type="PANTHER" id="PTHR43365:SF1">
    <property type="entry name" value="ACETYL-COA C-ACYLTRANSFERASE"/>
    <property type="match status" value="1"/>
</dbReference>
<evidence type="ECO:0000256" key="3">
    <source>
        <dbReference type="ARBA" id="ARBA00023315"/>
    </source>
</evidence>
<sequence>MNEAVIVDALRLPVGRRKGVYSETRSEYLLSEILKGLVNHSEIDPTEINDVIVGCVTQNEEQGNNIARISALMAELPEEIPATSLNRKCGSSQQAINQAAQSIIAGDQEVVIAAGIENMTRHPLGTDRVDSPSELTDLYEMIPQGESAERIAEKWELSRDQLDEFSVRSHQLAEKATRSGAFSREILPIDVEKDGAKVTVTKDEGIRPNSTAEKLSTLSPAFSANGRITAGNSSQISDGTAAVLLMSSKKAEELGLKPRAKVIARDVIGSDPTMMLTGPIPLTKRILKTAGLSVQDIDVFECNEAFASVPLAWMKELNPYIEKVNPRGGAIALGHPTGASGARLMTTLLHELEDMDKRYGLQVMCCGGGMATATIIERI</sequence>
<dbReference type="SUPFAM" id="SSF53901">
    <property type="entry name" value="Thiolase-like"/>
    <property type="match status" value="2"/>
</dbReference>
<dbReference type="RefSeq" id="WP_200084569.1">
    <property type="nucleotide sequence ID" value="NZ_CP054706.1"/>
</dbReference>
<dbReference type="InterPro" id="IPR016039">
    <property type="entry name" value="Thiolase-like"/>
</dbReference>
<feature type="active site" description="Proton acceptor" evidence="4">
    <location>
        <position position="335"/>
    </location>
</feature>
<dbReference type="Pfam" id="PF00108">
    <property type="entry name" value="Thiolase_N"/>
    <property type="match status" value="1"/>
</dbReference>
<keyword evidence="2 5" id="KW-0808">Transferase</keyword>
<feature type="domain" description="Thiolase N-terminal" evidence="6">
    <location>
        <begin position="5"/>
        <end position="248"/>
    </location>
</feature>
<accession>A0A7T6ZB73</accession>
<evidence type="ECO:0000259" key="7">
    <source>
        <dbReference type="Pfam" id="PF02803"/>
    </source>
</evidence>
<proteinExistence type="inferred from homology"/>
<dbReference type="PIRSF" id="PIRSF000429">
    <property type="entry name" value="Ac-CoA_Ac_transf"/>
    <property type="match status" value="1"/>
</dbReference>
<dbReference type="Pfam" id="PF02803">
    <property type="entry name" value="Thiolase_C"/>
    <property type="match status" value="1"/>
</dbReference>
<evidence type="ECO:0000259" key="6">
    <source>
        <dbReference type="Pfam" id="PF00108"/>
    </source>
</evidence>
<evidence type="ECO:0000256" key="5">
    <source>
        <dbReference type="RuleBase" id="RU003557"/>
    </source>
</evidence>
<evidence type="ECO:0000313" key="9">
    <source>
        <dbReference type="Proteomes" id="UP000595349"/>
    </source>
</evidence>
<feature type="domain" description="Thiolase C-terminal" evidence="7">
    <location>
        <begin position="256"/>
        <end position="378"/>
    </location>
</feature>
<dbReference type="PANTHER" id="PTHR43365">
    <property type="entry name" value="BLR7806 PROTEIN"/>
    <property type="match status" value="1"/>
</dbReference>
<dbReference type="AlphaFoldDB" id="A0A7T6ZB73"/>
<evidence type="ECO:0000256" key="4">
    <source>
        <dbReference type="PIRSR" id="PIRSR000429-1"/>
    </source>
</evidence>